<feature type="compositionally biased region" description="Polar residues" evidence="5">
    <location>
        <begin position="235"/>
        <end position="251"/>
    </location>
</feature>
<dbReference type="GO" id="GO:0030154">
    <property type="term" value="P:cell differentiation"/>
    <property type="evidence" value="ECO:0007669"/>
    <property type="project" value="TreeGrafter"/>
</dbReference>
<feature type="compositionally biased region" description="Polar residues" evidence="5">
    <location>
        <begin position="406"/>
        <end position="416"/>
    </location>
</feature>
<dbReference type="GO" id="GO:0000978">
    <property type="term" value="F:RNA polymerase II cis-regulatory region sequence-specific DNA binding"/>
    <property type="evidence" value="ECO:0007669"/>
    <property type="project" value="TreeGrafter"/>
</dbReference>
<dbReference type="Gene3D" id="1.10.30.10">
    <property type="entry name" value="High mobility group box domain"/>
    <property type="match status" value="1"/>
</dbReference>
<organism evidence="7 8">
    <name type="scientific">Ustilaginoidea virens</name>
    <name type="common">Rice false smut fungus</name>
    <name type="synonym">Villosiclava virens</name>
    <dbReference type="NCBI Taxonomy" id="1159556"/>
    <lineage>
        <taxon>Eukaryota</taxon>
        <taxon>Fungi</taxon>
        <taxon>Dikarya</taxon>
        <taxon>Ascomycota</taxon>
        <taxon>Pezizomycotina</taxon>
        <taxon>Sordariomycetes</taxon>
        <taxon>Hypocreomycetidae</taxon>
        <taxon>Hypocreales</taxon>
        <taxon>Clavicipitaceae</taxon>
        <taxon>Ustilaginoidea</taxon>
    </lineage>
</organism>
<reference evidence="7" key="1">
    <citation type="submission" date="2020-03" db="EMBL/GenBank/DDBJ databases">
        <title>A mixture of massive structural variations and highly conserved coding sequences in Ustilaginoidea virens genome.</title>
        <authorList>
            <person name="Zhang K."/>
            <person name="Zhao Z."/>
            <person name="Zhang Z."/>
            <person name="Li Y."/>
            <person name="Hsiang T."/>
            <person name="Sun W."/>
        </authorList>
    </citation>
    <scope>NUCLEOTIDE SEQUENCE</scope>
    <source>
        <strain evidence="7">UV-8b</strain>
    </source>
</reference>
<dbReference type="AlphaFoldDB" id="A0A8E5ML59"/>
<dbReference type="PANTHER" id="PTHR10270:SF161">
    <property type="entry name" value="SEX-DETERMINING REGION Y PROTEIN"/>
    <property type="match status" value="1"/>
</dbReference>
<dbReference type="Proteomes" id="UP000027002">
    <property type="component" value="Chromosome 7"/>
</dbReference>
<gene>
    <name evidence="7" type="ORF">UV8b_08153</name>
</gene>
<keyword evidence="8" id="KW-1185">Reference proteome</keyword>
<evidence type="ECO:0000313" key="8">
    <source>
        <dbReference type="Proteomes" id="UP000027002"/>
    </source>
</evidence>
<feature type="compositionally biased region" description="Pro residues" evidence="5">
    <location>
        <begin position="373"/>
        <end position="382"/>
    </location>
</feature>
<dbReference type="SMART" id="SM00398">
    <property type="entry name" value="HMG"/>
    <property type="match status" value="1"/>
</dbReference>
<accession>A0A8E5ML59</accession>
<evidence type="ECO:0000256" key="1">
    <source>
        <dbReference type="ARBA" id="ARBA00023015"/>
    </source>
</evidence>
<feature type="compositionally biased region" description="Polar residues" evidence="5">
    <location>
        <begin position="201"/>
        <end position="211"/>
    </location>
</feature>
<dbReference type="Pfam" id="PF00505">
    <property type="entry name" value="HMG_box"/>
    <property type="match status" value="1"/>
</dbReference>
<dbReference type="KEGG" id="uvi:66068930"/>
<dbReference type="FunFam" id="1.10.30.10:FF:000041">
    <property type="entry name" value="HMG box family protein"/>
    <property type="match status" value="1"/>
</dbReference>
<dbReference type="PANTHER" id="PTHR10270">
    <property type="entry name" value="SOX TRANSCRIPTION FACTOR"/>
    <property type="match status" value="1"/>
</dbReference>
<dbReference type="GO" id="GO:0001228">
    <property type="term" value="F:DNA-binding transcription activator activity, RNA polymerase II-specific"/>
    <property type="evidence" value="ECO:0007669"/>
    <property type="project" value="TreeGrafter"/>
</dbReference>
<dbReference type="InterPro" id="IPR050140">
    <property type="entry name" value="SRY-related_HMG-box_TF-like"/>
</dbReference>
<evidence type="ECO:0000256" key="5">
    <source>
        <dbReference type="SAM" id="MobiDB-lite"/>
    </source>
</evidence>
<dbReference type="SUPFAM" id="SSF47095">
    <property type="entry name" value="HMG-box"/>
    <property type="match status" value="1"/>
</dbReference>
<evidence type="ECO:0000259" key="6">
    <source>
        <dbReference type="PROSITE" id="PS50118"/>
    </source>
</evidence>
<dbReference type="PROSITE" id="PS50118">
    <property type="entry name" value="HMG_BOX_2"/>
    <property type="match status" value="1"/>
</dbReference>
<feature type="region of interest" description="Disordered" evidence="5">
    <location>
        <begin position="155"/>
        <end position="186"/>
    </location>
</feature>
<dbReference type="GO" id="GO:0005634">
    <property type="term" value="C:nucleus"/>
    <property type="evidence" value="ECO:0007669"/>
    <property type="project" value="UniProtKB-UniRule"/>
</dbReference>
<evidence type="ECO:0000313" key="7">
    <source>
        <dbReference type="EMBL" id="QUC23912.1"/>
    </source>
</evidence>
<keyword evidence="3" id="KW-0804">Transcription</keyword>
<dbReference type="GeneID" id="66068930"/>
<dbReference type="InterPro" id="IPR009071">
    <property type="entry name" value="HMG_box_dom"/>
</dbReference>
<sequence length="702" mass="77504">MAHIEPSAAREMETVGAFVQRHISLDRSFRSCRGFDLASDGRHSPSPFRTGSGRKRASSTVSAVEAHHGMYEPVGVNPPRQIPHEVSRDLICLCAPAPKIPRPRNAFILYRQHHQSQVTADNPKLSNPEISKIIGDKWKHENDDVKDNWKKLAEEEKQRHHHQYPNYRYQPRRGSKAHGNWTGTSPADEHGRCLKCHGQSISTPRTPLNPVSSSSLGHFGSLSQSQPSLRHLDTGVSSRRSSFDQSPTSTLPFPRQFSLLRDADYSEPNSPETKRRRVNDVGGYHAINGAAGSYTIRPPPELGRTPPDGAASLMRSYTGTTLPELASFPRSQSGPMPMPPPLRPPESSKWPVDEKGPSRRHSVFDQSLRLPPLQTPIPPSPSRSPVVEDKRVSIPSSTTSPVSAIKSSQHTGSLNTRVTTREPVLTQKIGILSTITEPLPPAGHHGLRGRKRGYFIAVEGTDPKNLDEVGRFLEKVLVASGDVALKVWENDESVDSEGAELRATTRRQGIEAKEAVASVRDDLLSRYFDTILSWRQKSKQIAYHVTGGRSMGDAPNGGEFEGSRVVQALSTEACTPPHDDRSPEAGPKTPVALVKGGHSLTVADSYASAMPISDKYTPEDHWQWLVSLWRGTPHADLVVQVEDCQEKTGSVATVDVSRSIGLVLVRIPKEKGLDEATERRLAFEVMEWMRDGPFREDFASKF</sequence>
<feature type="region of interest" description="Disordered" evidence="5">
    <location>
        <begin position="40"/>
        <end position="60"/>
    </location>
</feature>
<dbReference type="CDD" id="cd01389">
    <property type="entry name" value="HMG-box_ROX1-like"/>
    <property type="match status" value="1"/>
</dbReference>
<proteinExistence type="predicted"/>
<dbReference type="InterPro" id="IPR036910">
    <property type="entry name" value="HMG_box_dom_sf"/>
</dbReference>
<evidence type="ECO:0000256" key="4">
    <source>
        <dbReference type="PROSITE-ProRule" id="PRU00267"/>
    </source>
</evidence>
<feature type="compositionally biased region" description="Low complexity" evidence="5">
    <location>
        <begin position="393"/>
        <end position="405"/>
    </location>
</feature>
<keyword evidence="1" id="KW-0805">Transcription regulation</keyword>
<keyword evidence="4" id="KW-0539">Nucleus</keyword>
<protein>
    <recommendedName>
        <fullName evidence="6">HMG box domain-containing protein</fullName>
    </recommendedName>
</protein>
<evidence type="ECO:0000256" key="3">
    <source>
        <dbReference type="ARBA" id="ARBA00023163"/>
    </source>
</evidence>
<dbReference type="RefSeq" id="XP_043001585.1">
    <property type="nucleotide sequence ID" value="XM_043145650.1"/>
</dbReference>
<dbReference type="EMBL" id="CP072759">
    <property type="protein sequence ID" value="QUC23912.1"/>
    <property type="molecule type" value="Genomic_DNA"/>
</dbReference>
<dbReference type="OrthoDB" id="6247875at2759"/>
<keyword evidence="2 4" id="KW-0238">DNA-binding</keyword>
<dbReference type="GO" id="GO:0000122">
    <property type="term" value="P:negative regulation of transcription by RNA polymerase II"/>
    <property type="evidence" value="ECO:0007669"/>
    <property type="project" value="TreeGrafter"/>
</dbReference>
<name>A0A8E5ML59_USTVR</name>
<feature type="compositionally biased region" description="Low complexity" evidence="5">
    <location>
        <begin position="212"/>
        <end position="226"/>
    </location>
</feature>
<evidence type="ECO:0000256" key="2">
    <source>
        <dbReference type="ARBA" id="ARBA00023125"/>
    </source>
</evidence>
<feature type="domain" description="HMG box" evidence="6">
    <location>
        <begin position="100"/>
        <end position="168"/>
    </location>
</feature>
<feature type="DNA-binding region" description="HMG box" evidence="4">
    <location>
        <begin position="100"/>
        <end position="168"/>
    </location>
</feature>
<feature type="region of interest" description="Disordered" evidence="5">
    <location>
        <begin position="201"/>
        <end position="416"/>
    </location>
</feature>